<keyword evidence="1" id="KW-0472">Membrane</keyword>
<feature type="transmembrane region" description="Helical" evidence="1">
    <location>
        <begin position="57"/>
        <end position="76"/>
    </location>
</feature>
<name>A0A1Y1IJ33_KLENI</name>
<accession>A0A1Y1IJ33</accession>
<keyword evidence="3" id="KW-1185">Reference proteome</keyword>
<dbReference type="EMBL" id="DF237626">
    <property type="protein sequence ID" value="GAQ90713.1"/>
    <property type="molecule type" value="Genomic_DNA"/>
</dbReference>
<feature type="transmembrane region" description="Helical" evidence="1">
    <location>
        <begin position="25"/>
        <end position="45"/>
    </location>
</feature>
<organism evidence="2 3">
    <name type="scientific">Klebsormidium nitens</name>
    <name type="common">Green alga</name>
    <name type="synonym">Ulothrix nitens</name>
    <dbReference type="NCBI Taxonomy" id="105231"/>
    <lineage>
        <taxon>Eukaryota</taxon>
        <taxon>Viridiplantae</taxon>
        <taxon>Streptophyta</taxon>
        <taxon>Klebsormidiophyceae</taxon>
        <taxon>Klebsormidiales</taxon>
        <taxon>Klebsormidiaceae</taxon>
        <taxon>Klebsormidium</taxon>
    </lineage>
</organism>
<dbReference type="Proteomes" id="UP000054558">
    <property type="component" value="Unassembled WGS sequence"/>
</dbReference>
<gene>
    <name evidence="2" type="ORF">KFL_006770060</name>
</gene>
<reference evidence="2 3" key="1">
    <citation type="journal article" date="2014" name="Nat. Commun.">
        <title>Klebsormidium flaccidum genome reveals primary factors for plant terrestrial adaptation.</title>
        <authorList>
            <person name="Hori K."/>
            <person name="Maruyama F."/>
            <person name="Fujisawa T."/>
            <person name="Togashi T."/>
            <person name="Yamamoto N."/>
            <person name="Seo M."/>
            <person name="Sato S."/>
            <person name="Yamada T."/>
            <person name="Mori H."/>
            <person name="Tajima N."/>
            <person name="Moriyama T."/>
            <person name="Ikeuchi M."/>
            <person name="Watanabe M."/>
            <person name="Wada H."/>
            <person name="Kobayashi K."/>
            <person name="Saito M."/>
            <person name="Masuda T."/>
            <person name="Sasaki-Sekimoto Y."/>
            <person name="Mashiguchi K."/>
            <person name="Awai K."/>
            <person name="Shimojima M."/>
            <person name="Masuda S."/>
            <person name="Iwai M."/>
            <person name="Nobusawa T."/>
            <person name="Narise T."/>
            <person name="Kondo S."/>
            <person name="Saito H."/>
            <person name="Sato R."/>
            <person name="Murakawa M."/>
            <person name="Ihara Y."/>
            <person name="Oshima-Yamada Y."/>
            <person name="Ohtaka K."/>
            <person name="Satoh M."/>
            <person name="Sonobe K."/>
            <person name="Ishii M."/>
            <person name="Ohtani R."/>
            <person name="Kanamori-Sato M."/>
            <person name="Honoki R."/>
            <person name="Miyazaki D."/>
            <person name="Mochizuki H."/>
            <person name="Umetsu J."/>
            <person name="Higashi K."/>
            <person name="Shibata D."/>
            <person name="Kamiya Y."/>
            <person name="Sato N."/>
            <person name="Nakamura Y."/>
            <person name="Tabata S."/>
            <person name="Ida S."/>
            <person name="Kurokawa K."/>
            <person name="Ohta H."/>
        </authorList>
    </citation>
    <scope>NUCLEOTIDE SEQUENCE [LARGE SCALE GENOMIC DNA]</scope>
    <source>
        <strain evidence="2 3">NIES-2285</strain>
    </source>
</reference>
<proteinExistence type="predicted"/>
<evidence type="ECO:0000313" key="3">
    <source>
        <dbReference type="Proteomes" id="UP000054558"/>
    </source>
</evidence>
<protein>
    <submittedName>
        <fullName evidence="2">Uncharacterized protein</fullName>
    </submittedName>
</protein>
<evidence type="ECO:0000313" key="2">
    <source>
        <dbReference type="EMBL" id="GAQ90713.1"/>
    </source>
</evidence>
<sequence>MISTQDLAAPAPTKDRPSIPLSEELFKAITDVLVAVLAYVVIVHVARYYDETKVVHYDRLLGFSVTLAGIFANDILGK</sequence>
<dbReference type="AlphaFoldDB" id="A0A1Y1IJ33"/>
<keyword evidence="1" id="KW-0812">Transmembrane</keyword>
<evidence type="ECO:0000256" key="1">
    <source>
        <dbReference type="SAM" id="Phobius"/>
    </source>
</evidence>
<keyword evidence="1" id="KW-1133">Transmembrane helix</keyword>